<dbReference type="InterPro" id="IPR052374">
    <property type="entry name" value="SERAC1"/>
</dbReference>
<dbReference type="PANTHER" id="PTHR48182:SF2">
    <property type="entry name" value="PROTEIN SERAC1"/>
    <property type="match status" value="1"/>
</dbReference>
<proteinExistence type="predicted"/>
<dbReference type="AlphaFoldDB" id="A0AAN8XQ05"/>
<keyword evidence="8" id="KW-1185">Reference proteome</keyword>
<evidence type="ECO:0000256" key="2">
    <source>
        <dbReference type="ARBA" id="ARBA00004240"/>
    </source>
</evidence>
<dbReference type="GO" id="GO:0005783">
    <property type="term" value="C:endoplasmic reticulum"/>
    <property type="evidence" value="ECO:0007669"/>
    <property type="project" value="UniProtKB-SubCell"/>
</dbReference>
<reference evidence="7 8" key="1">
    <citation type="submission" date="2023-11" db="EMBL/GenBank/DDBJ databases">
        <title>Halocaridina rubra genome assembly.</title>
        <authorList>
            <person name="Smith C."/>
        </authorList>
    </citation>
    <scope>NUCLEOTIDE SEQUENCE [LARGE SCALE GENOMIC DNA]</scope>
    <source>
        <strain evidence="7">EP-1</strain>
        <tissue evidence="7">Whole</tissue>
    </source>
</reference>
<evidence type="ECO:0000313" key="8">
    <source>
        <dbReference type="Proteomes" id="UP001381693"/>
    </source>
</evidence>
<feature type="non-terminal residue" evidence="7">
    <location>
        <position position="1"/>
    </location>
</feature>
<dbReference type="GO" id="GO:0005739">
    <property type="term" value="C:mitochondrion"/>
    <property type="evidence" value="ECO:0007669"/>
    <property type="project" value="UniProtKB-SubCell"/>
</dbReference>
<keyword evidence="6" id="KW-0472">Membrane</keyword>
<protein>
    <submittedName>
        <fullName evidence="7">Serine active site containing protein 1</fullName>
    </submittedName>
</protein>
<evidence type="ECO:0000256" key="1">
    <source>
        <dbReference type="ARBA" id="ARBA00004173"/>
    </source>
</evidence>
<dbReference type="GO" id="GO:0016020">
    <property type="term" value="C:membrane"/>
    <property type="evidence" value="ECO:0007669"/>
    <property type="project" value="UniProtKB-SubCell"/>
</dbReference>
<organism evidence="7 8">
    <name type="scientific">Halocaridina rubra</name>
    <name type="common">Hawaiian red shrimp</name>
    <dbReference type="NCBI Taxonomy" id="373956"/>
    <lineage>
        <taxon>Eukaryota</taxon>
        <taxon>Metazoa</taxon>
        <taxon>Ecdysozoa</taxon>
        <taxon>Arthropoda</taxon>
        <taxon>Crustacea</taxon>
        <taxon>Multicrustacea</taxon>
        <taxon>Malacostraca</taxon>
        <taxon>Eumalacostraca</taxon>
        <taxon>Eucarida</taxon>
        <taxon>Decapoda</taxon>
        <taxon>Pleocyemata</taxon>
        <taxon>Caridea</taxon>
        <taxon>Atyoidea</taxon>
        <taxon>Atyidae</taxon>
        <taxon>Halocaridina</taxon>
    </lineage>
</organism>
<dbReference type="Proteomes" id="UP001381693">
    <property type="component" value="Unassembled WGS sequence"/>
</dbReference>
<dbReference type="InterPro" id="IPR029058">
    <property type="entry name" value="AB_hydrolase_fold"/>
</dbReference>
<keyword evidence="5" id="KW-0496">Mitochondrion</keyword>
<dbReference type="Gene3D" id="3.40.50.1820">
    <property type="entry name" value="alpha/beta hydrolase"/>
    <property type="match status" value="1"/>
</dbReference>
<evidence type="ECO:0000256" key="3">
    <source>
        <dbReference type="ARBA" id="ARBA00004370"/>
    </source>
</evidence>
<dbReference type="SUPFAM" id="SSF53474">
    <property type="entry name" value="alpha/beta-Hydrolases"/>
    <property type="match status" value="1"/>
</dbReference>
<accession>A0AAN8XQ05</accession>
<keyword evidence="4" id="KW-0256">Endoplasmic reticulum</keyword>
<comment type="subcellular location">
    <subcellularLocation>
        <location evidence="2">Endoplasmic reticulum</location>
    </subcellularLocation>
    <subcellularLocation>
        <location evidence="3">Membrane</location>
    </subcellularLocation>
    <subcellularLocation>
        <location evidence="1">Mitochondrion</location>
    </subcellularLocation>
</comment>
<evidence type="ECO:0000256" key="4">
    <source>
        <dbReference type="ARBA" id="ARBA00022824"/>
    </source>
</evidence>
<evidence type="ECO:0000256" key="6">
    <source>
        <dbReference type="ARBA" id="ARBA00023136"/>
    </source>
</evidence>
<name>A0AAN8XQ05_HALRR</name>
<comment type="caution">
    <text evidence="7">The sequence shown here is derived from an EMBL/GenBank/DDBJ whole genome shotgun (WGS) entry which is preliminary data.</text>
</comment>
<dbReference type="PANTHER" id="PTHR48182">
    <property type="entry name" value="PROTEIN SERAC1"/>
    <property type="match status" value="1"/>
</dbReference>
<dbReference type="EMBL" id="JAXCGZ010002702">
    <property type="protein sequence ID" value="KAK7083653.1"/>
    <property type="molecule type" value="Genomic_DNA"/>
</dbReference>
<evidence type="ECO:0000313" key="7">
    <source>
        <dbReference type="EMBL" id="KAK7083653.1"/>
    </source>
</evidence>
<evidence type="ECO:0000256" key="5">
    <source>
        <dbReference type="ARBA" id="ARBA00023128"/>
    </source>
</evidence>
<gene>
    <name evidence="7" type="primary">SERAC1</name>
    <name evidence="7" type="ORF">SK128_015942</name>
</gene>
<sequence length="336" mass="38192">IDALYTYCWPLDWLVASLDIPVRIIAVEYDADWQISNHKCPLEACGKKISEHAEILSKSLKLANVGSRPIIWISHSMGGLIVKHILMDDCKEDITNIQCLKASLQKEQLRSIREDHSYCTVPGPIVPEIPIEESDREILLPEMKTRQFHIQRGPHIFFRKSVFSECVVLAMPWCSSKFVYEKGDLPKKLKLLQDDQRCGKNLTEQTKGVVFFSVPHHGTPLASFVSKPVVEQLLNPSVEVCEMSEDSPVLKETQAFFSNMVNTHGTSVLTLNESRPIHHDFLGLNIYFVPSKNADPKVGKFYEVDASHLDICKPMSRESDIYKKVSEFVQEVIKNL</sequence>